<evidence type="ECO:0000313" key="2">
    <source>
        <dbReference type="EMBL" id="SHK56715.1"/>
    </source>
</evidence>
<evidence type="ECO:0000259" key="1">
    <source>
        <dbReference type="SMART" id="SM00471"/>
    </source>
</evidence>
<evidence type="ECO:0000313" key="3">
    <source>
        <dbReference type="Proteomes" id="UP000184082"/>
    </source>
</evidence>
<gene>
    <name evidence="2" type="ORF">SAMN02745883_02362</name>
</gene>
<dbReference type="InterPro" id="IPR003607">
    <property type="entry name" value="HD/PDEase_dom"/>
</dbReference>
<dbReference type="EMBL" id="FRAJ01000027">
    <property type="protein sequence ID" value="SHK56715.1"/>
    <property type="molecule type" value="Genomic_DNA"/>
</dbReference>
<dbReference type="Gene3D" id="1.10.3210.10">
    <property type="entry name" value="Hypothetical protein af1432"/>
    <property type="match status" value="1"/>
</dbReference>
<organism evidence="2 3">
    <name type="scientific">Caminicella sporogenes DSM 14501</name>
    <dbReference type="NCBI Taxonomy" id="1121266"/>
    <lineage>
        <taxon>Bacteria</taxon>
        <taxon>Bacillati</taxon>
        <taxon>Bacillota</taxon>
        <taxon>Clostridia</taxon>
        <taxon>Peptostreptococcales</taxon>
        <taxon>Caminicellaceae</taxon>
        <taxon>Caminicella</taxon>
    </lineage>
</organism>
<protein>
    <submittedName>
        <fullName evidence="2">HDIG domain-containing protein</fullName>
    </submittedName>
</protein>
<dbReference type="STRING" id="1121266.SAMN02745883_02362"/>
<sequence>MEITREKAFDLLKQYVNSKSLIKHCLAVEASMRGYAKKFGQDVETWGACGLLHDIDFEKYPEQHPLKGIEILKENGYPEDFIMAVKGHADKTNTPRETNMAKTLYAVDELSSFVIACVLVRPNKFEGLKVKSVKKKLKDKAFAKAVDREQIKQSAQELGVDLTEHIQTVIDSLVQREEELQKEGLSLIE</sequence>
<dbReference type="SUPFAM" id="SSF109604">
    <property type="entry name" value="HD-domain/PDEase-like"/>
    <property type="match status" value="1"/>
</dbReference>
<dbReference type="InterPro" id="IPR006674">
    <property type="entry name" value="HD_domain"/>
</dbReference>
<dbReference type="NCBIfam" id="TIGR00277">
    <property type="entry name" value="HDIG"/>
    <property type="match status" value="1"/>
</dbReference>
<dbReference type="CDD" id="cd00077">
    <property type="entry name" value="HDc"/>
    <property type="match status" value="1"/>
</dbReference>
<dbReference type="RefSeq" id="WP_072968747.1">
    <property type="nucleotide sequence ID" value="NZ_FRAJ01000027.1"/>
</dbReference>
<name>A0A1M6TI95_9FIRM</name>
<reference evidence="2 3" key="1">
    <citation type="submission" date="2016-11" db="EMBL/GenBank/DDBJ databases">
        <authorList>
            <person name="Jaros S."/>
            <person name="Januszkiewicz K."/>
            <person name="Wedrychowicz H."/>
        </authorList>
    </citation>
    <scope>NUCLEOTIDE SEQUENCE [LARGE SCALE GENOMIC DNA]</scope>
    <source>
        <strain evidence="2 3">DSM 14501</strain>
    </source>
</reference>
<dbReference type="SMART" id="SM00471">
    <property type="entry name" value="HDc"/>
    <property type="match status" value="1"/>
</dbReference>
<dbReference type="AlphaFoldDB" id="A0A1M6TI95"/>
<dbReference type="Pfam" id="PF01966">
    <property type="entry name" value="HD"/>
    <property type="match status" value="1"/>
</dbReference>
<proteinExistence type="predicted"/>
<accession>A0A1M6TI95</accession>
<dbReference type="InterPro" id="IPR006675">
    <property type="entry name" value="HDIG_dom"/>
</dbReference>
<dbReference type="Proteomes" id="UP000184082">
    <property type="component" value="Unassembled WGS sequence"/>
</dbReference>
<keyword evidence="3" id="KW-1185">Reference proteome</keyword>
<dbReference type="PANTHER" id="PTHR38659:SF1">
    <property type="entry name" value="METAL DEPENDENT PHOSPHOHYDROLASE"/>
    <property type="match status" value="1"/>
</dbReference>
<feature type="domain" description="HD/PDEase" evidence="1">
    <location>
        <begin position="17"/>
        <end position="122"/>
    </location>
</feature>
<dbReference type="PANTHER" id="PTHR38659">
    <property type="entry name" value="METAL-DEPENDENT PHOSPHOHYDROLASE"/>
    <property type="match status" value="1"/>
</dbReference>